<evidence type="ECO:0000256" key="1">
    <source>
        <dbReference type="SAM" id="MobiDB-lite"/>
    </source>
</evidence>
<sequence length="326" mass="34270">MRQRVVVGLAEIHAVQVGQLVVVHPGGAAVDVDDVEQPDGFLASDNLQIAVGPAQPHQIVAQRVGQEALFLELQRELRAVAFGQFLAVRAVDHRQVGPDRNLPAHALIDLGLAGGVVQVVVAADHVGDPHVVVIDDHGEVIGRRAVRAQQDQVVEILVLEGHVALHLVGDQGLALSRGPQPDHIGLVRVIIAVAITPGRTDHPALGAGGLALMRQFVGGHVATIGRAARQHLLHDRAVAIGAGELEHRLLVRRQAQPAEAIEDRLHRRLGGALAIGVLDAQQELAADMLGVKPVEKRGPSRANVHVAGGRGGDTGDDGAVGHRGFD</sequence>
<protein>
    <submittedName>
        <fullName evidence="2">Uncharacterized protein</fullName>
    </submittedName>
</protein>
<evidence type="ECO:0000313" key="2">
    <source>
        <dbReference type="EMBL" id="OIQ70399.1"/>
    </source>
</evidence>
<feature type="region of interest" description="Disordered" evidence="1">
    <location>
        <begin position="296"/>
        <end position="326"/>
    </location>
</feature>
<dbReference type="AlphaFoldDB" id="A0A1J5PRM3"/>
<comment type="caution">
    <text evidence="2">The sequence shown here is derived from an EMBL/GenBank/DDBJ whole genome shotgun (WGS) entry which is preliminary data.</text>
</comment>
<gene>
    <name evidence="2" type="ORF">GALL_479880</name>
</gene>
<dbReference type="EMBL" id="MLJW01004225">
    <property type="protein sequence ID" value="OIQ70399.1"/>
    <property type="molecule type" value="Genomic_DNA"/>
</dbReference>
<accession>A0A1J5PRM3</accession>
<organism evidence="2">
    <name type="scientific">mine drainage metagenome</name>
    <dbReference type="NCBI Taxonomy" id="410659"/>
    <lineage>
        <taxon>unclassified sequences</taxon>
        <taxon>metagenomes</taxon>
        <taxon>ecological metagenomes</taxon>
    </lineage>
</organism>
<proteinExistence type="predicted"/>
<name>A0A1J5PRM3_9ZZZZ</name>
<reference evidence="2" key="1">
    <citation type="submission" date="2016-10" db="EMBL/GenBank/DDBJ databases">
        <title>Sequence of Gallionella enrichment culture.</title>
        <authorList>
            <person name="Poehlein A."/>
            <person name="Muehling M."/>
            <person name="Daniel R."/>
        </authorList>
    </citation>
    <scope>NUCLEOTIDE SEQUENCE</scope>
</reference>